<dbReference type="PANTHER" id="PTHR41248:SF1">
    <property type="entry name" value="NORD PROTEIN"/>
    <property type="match status" value="1"/>
</dbReference>
<organism evidence="1 2">
    <name type="scientific">Alkalibaculum sporogenes</name>
    <dbReference type="NCBI Taxonomy" id="2655001"/>
    <lineage>
        <taxon>Bacteria</taxon>
        <taxon>Bacillati</taxon>
        <taxon>Bacillota</taxon>
        <taxon>Clostridia</taxon>
        <taxon>Eubacteriales</taxon>
        <taxon>Eubacteriaceae</taxon>
        <taxon>Alkalibaculum</taxon>
    </lineage>
</organism>
<accession>A0A6A7K6K3</accession>
<name>A0A6A7K6K3_9FIRM</name>
<dbReference type="RefSeq" id="WP_152802159.1">
    <property type="nucleotide sequence ID" value="NZ_WHNX01000005.1"/>
</dbReference>
<reference evidence="1 2" key="1">
    <citation type="submission" date="2019-10" db="EMBL/GenBank/DDBJ databases">
        <title>Alkalibaculum tamaniensis sp.nov., a new alkaliphilic acetogen, isolated on methoxylated aromatics from a mud volcano.</title>
        <authorList>
            <person name="Khomyakova M.A."/>
            <person name="Merkel A.Y."/>
            <person name="Bonch-Osmolovskaya E.A."/>
            <person name="Slobodkin A.I."/>
        </authorList>
    </citation>
    <scope>NUCLEOTIDE SEQUENCE [LARGE SCALE GENOMIC DNA]</scope>
    <source>
        <strain evidence="1 2">M08DMB</strain>
    </source>
</reference>
<evidence type="ECO:0000313" key="2">
    <source>
        <dbReference type="Proteomes" id="UP000440004"/>
    </source>
</evidence>
<gene>
    <name evidence="1" type="ORF">GC105_04560</name>
</gene>
<proteinExistence type="predicted"/>
<dbReference type="PANTHER" id="PTHR41248">
    <property type="entry name" value="NORD PROTEIN"/>
    <property type="match status" value="1"/>
</dbReference>
<protein>
    <submittedName>
        <fullName evidence="1">Nitric oxide reductase activation-like protein</fullName>
    </submittedName>
</protein>
<evidence type="ECO:0000313" key="1">
    <source>
        <dbReference type="EMBL" id="MPW25060.1"/>
    </source>
</evidence>
<sequence length="595" mass="69055">MEMFNDYDLKNRLNNIMWTISGNYNEEIEGIDKYADYSKDLAIYYAVKTGARQRYVDWNLIKRYIVYKMKNGVNPDIMIPFVEICADILVEDKLIQERPGITDIRNRGFEELLERFLTKKNNTLIDKVRYAWVFEQMGKSVQFDNNIKNILKDMKRCKEAKDTKELIKIINNIFTSHFNPEDDVYEYEENQIIDELEIQDLSSNEENDFSDFLYEELFKDSEIDEGISDRVDQMSASLLVESLGELSKVPDNNINKKVFIDEETAKKIYDKISYYYGKPYISEEESKNIERKICKNVHDGCRVHFTDGVLRTNCDNAFQTKYVSRQKENNLSYYAKNPRVNKRNIVKLKQLIQRTMTAESEITTIPADNGVIVSNKLWRIGRTRNNKVFNKVLSNEKGGYVVDILLDGSGSQRINQGRVATQAFIISEALTLAKIPNRVMGFSSFLDYTILRRYRDYNSPISDNRNIFEYYSAGNNRDGLAIQAVCEGIIKRNEENKIVIVLSDGKPNDIIISKTSQRKITGQPPYKGATAIKDTALEVRKARKQGILVLGVFTGKEEDLFAEKYIYGKDFIYTRSIDRFSDIVGTFLKRVIENY</sequence>
<keyword evidence="2" id="KW-1185">Reference proteome</keyword>
<dbReference type="InterPro" id="IPR036465">
    <property type="entry name" value="vWFA_dom_sf"/>
</dbReference>
<dbReference type="EMBL" id="WHNX01000005">
    <property type="protein sequence ID" value="MPW25060.1"/>
    <property type="molecule type" value="Genomic_DNA"/>
</dbReference>
<dbReference type="SUPFAM" id="SSF53300">
    <property type="entry name" value="vWA-like"/>
    <property type="match status" value="1"/>
</dbReference>
<dbReference type="InterPro" id="IPR051928">
    <property type="entry name" value="NorD/CobT"/>
</dbReference>
<dbReference type="AlphaFoldDB" id="A0A6A7K6K3"/>
<dbReference type="Gene3D" id="3.40.50.410">
    <property type="entry name" value="von Willebrand factor, type A domain"/>
    <property type="match status" value="1"/>
</dbReference>
<dbReference type="Proteomes" id="UP000440004">
    <property type="component" value="Unassembled WGS sequence"/>
</dbReference>
<comment type="caution">
    <text evidence="1">The sequence shown here is derived from an EMBL/GenBank/DDBJ whole genome shotgun (WGS) entry which is preliminary data.</text>
</comment>